<protein>
    <submittedName>
        <fullName evidence="1">Phosphoglycerate mutase</fullName>
    </submittedName>
</protein>
<sequence>MTNLYLIRHGDYIEDLENGKYQDLGLTVDGVRQGETLRDRIAQSSDIRADVLIASTLRRAQESARILAPALAQPVIYDESFEEWRVEDGTLDPDAFNARWAGVPLDQRPFYRWQEGFETSLEFVVRVQQALNRVTQEYAGKDIVIVTHGGIIQASFVHFFGISATSMPGVSIGNATVTQWSLPPNRQKWVLMRYNDALTHVVNDTYKA</sequence>
<reference evidence="1" key="1">
    <citation type="submission" date="2020-10" db="EMBL/GenBank/DDBJ databases">
        <title>Taxonomic study of unclassified bacteria belonging to the class Ktedonobacteria.</title>
        <authorList>
            <person name="Yabe S."/>
            <person name="Wang C.M."/>
            <person name="Zheng Y."/>
            <person name="Sakai Y."/>
            <person name="Cavaletti L."/>
            <person name="Monciardini P."/>
            <person name="Donadio S."/>
        </authorList>
    </citation>
    <scope>NUCLEOTIDE SEQUENCE</scope>
    <source>
        <strain evidence="1">SOSP1-1</strain>
    </source>
</reference>
<dbReference type="PANTHER" id="PTHR48100:SF59">
    <property type="entry name" value="ADENOSYLCOBALAMIN_ALPHA-RIBAZOLE PHOSPHATASE"/>
    <property type="match status" value="1"/>
</dbReference>
<dbReference type="CDD" id="cd07067">
    <property type="entry name" value="HP_PGM_like"/>
    <property type="match status" value="1"/>
</dbReference>
<comment type="caution">
    <text evidence="1">The sequence shown here is derived from an EMBL/GenBank/DDBJ whole genome shotgun (WGS) entry which is preliminary data.</text>
</comment>
<dbReference type="InterPro" id="IPR050275">
    <property type="entry name" value="PGM_Phosphatase"/>
</dbReference>
<organism evidence="1 2">
    <name type="scientific">Ktedonospora formicarum</name>
    <dbReference type="NCBI Taxonomy" id="2778364"/>
    <lineage>
        <taxon>Bacteria</taxon>
        <taxon>Bacillati</taxon>
        <taxon>Chloroflexota</taxon>
        <taxon>Ktedonobacteria</taxon>
        <taxon>Ktedonobacterales</taxon>
        <taxon>Ktedonobacteraceae</taxon>
        <taxon>Ktedonospora</taxon>
    </lineage>
</organism>
<gene>
    <name evidence="1" type="ORF">KSX_76990</name>
</gene>
<keyword evidence="2" id="KW-1185">Reference proteome</keyword>
<dbReference type="Pfam" id="PF00300">
    <property type="entry name" value="His_Phos_1"/>
    <property type="match status" value="1"/>
</dbReference>
<dbReference type="GO" id="GO:0016791">
    <property type="term" value="F:phosphatase activity"/>
    <property type="evidence" value="ECO:0007669"/>
    <property type="project" value="TreeGrafter"/>
</dbReference>
<name>A0A8J3I6H0_9CHLR</name>
<dbReference type="Proteomes" id="UP000612362">
    <property type="component" value="Unassembled WGS sequence"/>
</dbReference>
<dbReference type="SUPFAM" id="SSF53254">
    <property type="entry name" value="Phosphoglycerate mutase-like"/>
    <property type="match status" value="1"/>
</dbReference>
<dbReference type="Gene3D" id="3.40.50.1240">
    <property type="entry name" value="Phosphoglycerate mutase-like"/>
    <property type="match status" value="1"/>
</dbReference>
<dbReference type="PANTHER" id="PTHR48100">
    <property type="entry name" value="BROAD-SPECIFICITY PHOSPHATASE YOR283W-RELATED"/>
    <property type="match status" value="1"/>
</dbReference>
<accession>A0A8J3I6H0</accession>
<dbReference type="EMBL" id="BNJF01000005">
    <property type="protein sequence ID" value="GHO49536.1"/>
    <property type="molecule type" value="Genomic_DNA"/>
</dbReference>
<dbReference type="AlphaFoldDB" id="A0A8J3I6H0"/>
<dbReference type="SMART" id="SM00855">
    <property type="entry name" value="PGAM"/>
    <property type="match status" value="1"/>
</dbReference>
<evidence type="ECO:0000313" key="1">
    <source>
        <dbReference type="EMBL" id="GHO49536.1"/>
    </source>
</evidence>
<dbReference type="InterPro" id="IPR029033">
    <property type="entry name" value="His_PPase_superfam"/>
</dbReference>
<dbReference type="RefSeq" id="WP_220198650.1">
    <property type="nucleotide sequence ID" value="NZ_BNJF01000005.1"/>
</dbReference>
<evidence type="ECO:0000313" key="2">
    <source>
        <dbReference type="Proteomes" id="UP000612362"/>
    </source>
</evidence>
<dbReference type="InterPro" id="IPR013078">
    <property type="entry name" value="His_Pase_superF_clade-1"/>
</dbReference>
<dbReference type="GO" id="GO:0005737">
    <property type="term" value="C:cytoplasm"/>
    <property type="evidence" value="ECO:0007669"/>
    <property type="project" value="TreeGrafter"/>
</dbReference>
<proteinExistence type="predicted"/>